<evidence type="ECO:0000256" key="11">
    <source>
        <dbReference type="ARBA" id="ARBA00048456"/>
    </source>
</evidence>
<evidence type="ECO:0000256" key="7">
    <source>
        <dbReference type="ARBA" id="ARBA00022729"/>
    </source>
</evidence>
<dbReference type="Gene3D" id="3.90.550.10">
    <property type="entry name" value="Spore Coat Polysaccharide Biosynthesis Protein SpsA, Chain A"/>
    <property type="match status" value="1"/>
</dbReference>
<dbReference type="EMBL" id="JAVYJV010000072">
    <property type="protein sequence ID" value="KAK4336950.1"/>
    <property type="molecule type" value="Genomic_DNA"/>
</dbReference>
<evidence type="ECO:0000256" key="9">
    <source>
        <dbReference type="ARBA" id="ARBA00023180"/>
    </source>
</evidence>
<comment type="catalytic activity">
    <reaction evidence="11">
        <text>N(4)-(alpha-D-Man-(1-&gt;2)-alpha-D-Man-(1-&gt;2)-alpha-D-Man-(1-&gt;3)-[alpha-D-Man-(1-&gt;2)-alpha-D-Man-(1-&gt;3)-[alpha-D-Man-(1-&gt;2)-alpha-D-Man-(1-&gt;6)]-alpha-D-Man-(1-&gt;6)]-beta-D-Man-(1-&gt;4)-beta-D-GlcNAc-(1-&gt;4)-beta-D-GlcNAc)-L-asparaginyl-[protein] (N-glucan mannose isomer 9A1,2,3B1,2,3) + UDP-alpha-D-glucose = N(4)-(alpha-D-Glc-(1-&gt;3)-alpha-D-Man-(1-&gt;2)-alpha-D-Man-(1-&gt;2)-alpha-D-Man-(1-&gt;3)-[alpha-D-Man-(1-&gt;2)-alpha-D-Man-(1-&gt;3)-[alpha-D-Man-(1-&gt;2)-alpha-D-Man-(1-&gt;6)]-alpha-D-Man-(1-&gt;6)]-beta-D-Man-(1-&gt;4)-beta-D-GlcNAc-(1-&gt;4)-beta-D-GlcNAc)-L-asparaginyl-[protein] + UDP + H(+)</text>
        <dbReference type="Rhea" id="RHEA:61304"/>
        <dbReference type="Rhea" id="RHEA-COMP:14356"/>
        <dbReference type="Rhea" id="RHEA-COMP:14357"/>
        <dbReference type="ChEBI" id="CHEBI:15378"/>
        <dbReference type="ChEBI" id="CHEBI:58223"/>
        <dbReference type="ChEBI" id="CHEBI:58885"/>
        <dbReference type="ChEBI" id="CHEBI:59080"/>
        <dbReference type="ChEBI" id="CHEBI:139493"/>
    </reaction>
</comment>
<dbReference type="Pfam" id="PF06427">
    <property type="entry name" value="UDP-g_GGTase"/>
    <property type="match status" value="1"/>
</dbReference>
<comment type="cofactor">
    <cofactor evidence="1">
        <name>Ca(2+)</name>
        <dbReference type="ChEBI" id="CHEBI:29108"/>
    </cofactor>
</comment>
<dbReference type="CDD" id="cd06432">
    <property type="entry name" value="GT8_HUGT1_C_like"/>
    <property type="match status" value="1"/>
</dbReference>
<dbReference type="InterPro" id="IPR029044">
    <property type="entry name" value="Nucleotide-diphossugar_trans"/>
</dbReference>
<dbReference type="AlphaFoldDB" id="A0AAE1QNQ1"/>
<evidence type="ECO:0000256" key="6">
    <source>
        <dbReference type="ARBA" id="ARBA00022679"/>
    </source>
</evidence>
<dbReference type="GO" id="GO:0005788">
    <property type="term" value="C:endoplasmic reticulum lumen"/>
    <property type="evidence" value="ECO:0007669"/>
    <property type="project" value="UniProtKB-SubCell"/>
</dbReference>
<comment type="subcellular location">
    <subcellularLocation>
        <location evidence="2">Endoplasmic reticulum lumen</location>
    </subcellularLocation>
</comment>
<dbReference type="GO" id="GO:0018279">
    <property type="term" value="P:protein N-linked glycosylation via asparagine"/>
    <property type="evidence" value="ECO:0007669"/>
    <property type="project" value="TreeGrafter"/>
</dbReference>
<dbReference type="Pfam" id="PF18404">
    <property type="entry name" value="Glyco_transf_24"/>
    <property type="match status" value="1"/>
</dbReference>
<evidence type="ECO:0000259" key="12">
    <source>
        <dbReference type="Pfam" id="PF18404"/>
    </source>
</evidence>
<dbReference type="SUPFAM" id="SSF53448">
    <property type="entry name" value="Nucleotide-diphospho-sugar transferases"/>
    <property type="match status" value="1"/>
</dbReference>
<keyword evidence="9" id="KW-0325">Glycoprotein</keyword>
<keyword evidence="6" id="KW-0808">Transferase</keyword>
<keyword evidence="8" id="KW-0256">Endoplasmic reticulum</keyword>
<dbReference type="GO" id="GO:0036503">
    <property type="term" value="P:ERAD pathway"/>
    <property type="evidence" value="ECO:0007669"/>
    <property type="project" value="TreeGrafter"/>
</dbReference>
<keyword evidence="5" id="KW-0328">Glycosyltransferase</keyword>
<evidence type="ECO:0000256" key="5">
    <source>
        <dbReference type="ARBA" id="ARBA00022676"/>
    </source>
</evidence>
<dbReference type="GO" id="GO:0051082">
    <property type="term" value="F:unfolded protein binding"/>
    <property type="evidence" value="ECO:0007669"/>
    <property type="project" value="TreeGrafter"/>
</dbReference>
<evidence type="ECO:0000313" key="14">
    <source>
        <dbReference type="Proteomes" id="UP001291623"/>
    </source>
</evidence>
<proteinExistence type="inferred from homology"/>
<protein>
    <recommendedName>
        <fullName evidence="12">Glucosyltransferase 24 catalytic domain-containing protein</fullName>
    </recommendedName>
</protein>
<dbReference type="FunFam" id="3.90.550.10:FF:000004">
    <property type="entry name" value="UDP-glucose glycoprotein glucosyltransferase 1"/>
    <property type="match status" value="1"/>
</dbReference>
<comment type="caution">
    <text evidence="13">The sequence shown here is derived from an EMBL/GenBank/DDBJ whole genome shotgun (WGS) entry which is preliminary data.</text>
</comment>
<feature type="domain" description="Glucosyltransferase 24 catalytic" evidence="12">
    <location>
        <begin position="301"/>
        <end position="567"/>
    </location>
</feature>
<dbReference type="PANTHER" id="PTHR11226">
    <property type="entry name" value="UDP-GLUCOSE GLYCOPROTEIN:GLUCOSYLTRANSFERASE"/>
    <property type="match status" value="1"/>
</dbReference>
<evidence type="ECO:0000256" key="8">
    <source>
        <dbReference type="ARBA" id="ARBA00022824"/>
    </source>
</evidence>
<organism evidence="13 14">
    <name type="scientific">Anisodus tanguticus</name>
    <dbReference type="NCBI Taxonomy" id="243964"/>
    <lineage>
        <taxon>Eukaryota</taxon>
        <taxon>Viridiplantae</taxon>
        <taxon>Streptophyta</taxon>
        <taxon>Embryophyta</taxon>
        <taxon>Tracheophyta</taxon>
        <taxon>Spermatophyta</taxon>
        <taxon>Magnoliopsida</taxon>
        <taxon>eudicotyledons</taxon>
        <taxon>Gunneridae</taxon>
        <taxon>Pentapetalae</taxon>
        <taxon>asterids</taxon>
        <taxon>lamiids</taxon>
        <taxon>Solanales</taxon>
        <taxon>Solanaceae</taxon>
        <taxon>Solanoideae</taxon>
        <taxon>Hyoscyameae</taxon>
        <taxon>Anisodus</taxon>
    </lineage>
</organism>
<evidence type="ECO:0000256" key="1">
    <source>
        <dbReference type="ARBA" id="ARBA00001913"/>
    </source>
</evidence>
<evidence type="ECO:0000313" key="13">
    <source>
        <dbReference type="EMBL" id="KAK4336950.1"/>
    </source>
</evidence>
<keyword evidence="14" id="KW-1185">Reference proteome</keyword>
<name>A0AAE1QNQ1_9SOLA</name>
<evidence type="ECO:0000256" key="10">
    <source>
        <dbReference type="ARBA" id="ARBA00045874"/>
    </source>
</evidence>
<comment type="similarity">
    <text evidence="4">Belongs to the glycosyltransferase 8 family.</text>
</comment>
<dbReference type="Proteomes" id="UP001291623">
    <property type="component" value="Unassembled WGS sequence"/>
</dbReference>
<dbReference type="InterPro" id="IPR009448">
    <property type="entry name" value="UDP-g_GGtrans"/>
</dbReference>
<keyword evidence="7" id="KW-0732">Signal</keyword>
<dbReference type="PANTHER" id="PTHR11226:SF0">
    <property type="entry name" value="UDP-GLUCOSE:GLYCOPROTEIN GLUCOSYLTRANSFERASE"/>
    <property type="match status" value="1"/>
</dbReference>
<sequence length="607" mass="70977">MQADPIQETLNNYKPKRQVVADDETSQDRQVNQNLNFTSSDFIDEKQFVNKHSEMPLKNFYRYIINEEPNFYEESKNGWPQNTGLFESIPTSPLFTLGMITPDNWLVESVSTPYDLDNIHLDEVEDIGIFADFELEHLLLEGHCFEQSTGNPPRGLQFILNTNSSLNYDKNQLNQKNKIQDTIVMANLGYFQLKADPGVWNLNLRPGRSNDIYSIVNHENTDPSSTNENVVFIISNFLSNVIKVRVSKKPDKINDQVLFDDDDDSQNSIWSSISSWTNSMGNNHENTMNQLNEAQKDSERLNIFSVASGHLYERLLRIMMLSVLKNTKTPVKFWFLKNYLSPTFKNILPLMAEKYNFDYELVQYKWPRWLHQQTEKQRTIWGYKILFLDVLFPLDVKKIIFVDADQVVRTDLKELKDFDLGGAPYGYTPFCDSRKDMDGFRFWKHGYWASHLQGRKYHISALYVVDLVKFRRIAAGDRLRGQYQGLSQDPNSLSNLDQDLPNNMIHQVSIKSLPQEWLWCETWCDDKSKKKAKTIDLCNNPKTKEPKLTAAKRILPEWQGYDDEIRQFIEKFNYNKTKNINENEESIEKINSNDNKIENEESIHTEL</sequence>
<reference evidence="13" key="1">
    <citation type="submission" date="2023-12" db="EMBL/GenBank/DDBJ databases">
        <title>Genome assembly of Anisodus tanguticus.</title>
        <authorList>
            <person name="Wang Y.-J."/>
        </authorList>
    </citation>
    <scope>NUCLEOTIDE SEQUENCE</scope>
    <source>
        <strain evidence="13">KB-2021</strain>
        <tissue evidence="13">Leaf</tissue>
    </source>
</reference>
<evidence type="ECO:0000256" key="2">
    <source>
        <dbReference type="ARBA" id="ARBA00004319"/>
    </source>
</evidence>
<gene>
    <name evidence="13" type="ORF">RND71_043522</name>
</gene>
<accession>A0AAE1QNQ1</accession>
<comment type="function">
    <text evidence="10">Recognizes glycoproteins with minor folding defects. Reglucosylates single N-glycans near the misfolded part of the protein, thus providing quality control for protein folding in the endoplasmic reticulum. Reglucosylated proteins are recognized by calreticulin for recycling to the endoplasmic reticulum and refolding or degradation.</text>
</comment>
<evidence type="ECO:0000256" key="4">
    <source>
        <dbReference type="ARBA" id="ARBA00006351"/>
    </source>
</evidence>
<evidence type="ECO:0000256" key="3">
    <source>
        <dbReference type="ARBA" id="ARBA00004922"/>
    </source>
</evidence>
<comment type="pathway">
    <text evidence="3">Protein modification; protein glycosylation.</text>
</comment>
<dbReference type="GO" id="GO:0003980">
    <property type="term" value="F:UDP-glucose:glycoprotein glucosyltransferase activity"/>
    <property type="evidence" value="ECO:0007669"/>
    <property type="project" value="InterPro"/>
</dbReference>
<dbReference type="InterPro" id="IPR040497">
    <property type="entry name" value="Glyco_transf_24"/>
</dbReference>